<dbReference type="RefSeq" id="XP_041284763.1">
    <property type="nucleotide sequence ID" value="XM_041442713.1"/>
</dbReference>
<dbReference type="PANTHER" id="PTHR48471">
    <property type="entry name" value="DDE TNP4 DOMAIN-CONTAINING PROTEIN"/>
    <property type="match status" value="1"/>
</dbReference>
<dbReference type="EMBL" id="JABBWM010000158">
    <property type="protein sequence ID" value="KAG2085829.1"/>
    <property type="molecule type" value="Genomic_DNA"/>
</dbReference>
<dbReference type="Proteomes" id="UP000823399">
    <property type="component" value="Unassembled WGS sequence"/>
</dbReference>
<evidence type="ECO:0000313" key="2">
    <source>
        <dbReference type="Proteomes" id="UP000823399"/>
    </source>
</evidence>
<proteinExistence type="predicted"/>
<dbReference type="PANTHER" id="PTHR48471:SF1">
    <property type="entry name" value="DDE TNP4 DOMAIN-CONTAINING PROTEIN"/>
    <property type="match status" value="1"/>
</dbReference>
<evidence type="ECO:0000313" key="1">
    <source>
        <dbReference type="EMBL" id="KAG2085829.1"/>
    </source>
</evidence>
<comment type="caution">
    <text evidence="1">The sequence shown here is derived from an EMBL/GenBank/DDBJ whole genome shotgun (WGS) entry which is preliminary data.</text>
</comment>
<organism evidence="1 2">
    <name type="scientific">Suillus discolor</name>
    <dbReference type="NCBI Taxonomy" id="1912936"/>
    <lineage>
        <taxon>Eukaryota</taxon>
        <taxon>Fungi</taxon>
        <taxon>Dikarya</taxon>
        <taxon>Basidiomycota</taxon>
        <taxon>Agaricomycotina</taxon>
        <taxon>Agaricomycetes</taxon>
        <taxon>Agaricomycetidae</taxon>
        <taxon>Boletales</taxon>
        <taxon>Suillineae</taxon>
        <taxon>Suillaceae</taxon>
        <taxon>Suillus</taxon>
    </lineage>
</organism>
<dbReference type="OrthoDB" id="78198at2759"/>
<name>A0A9P7ERZ6_9AGAM</name>
<gene>
    <name evidence="1" type="ORF">F5147DRAFT_781864</name>
</gene>
<reference evidence="1" key="1">
    <citation type="journal article" date="2020" name="New Phytol.">
        <title>Comparative genomics reveals dynamic genome evolution in host specialist ectomycorrhizal fungi.</title>
        <authorList>
            <person name="Lofgren L.A."/>
            <person name="Nguyen N.H."/>
            <person name="Vilgalys R."/>
            <person name="Ruytinx J."/>
            <person name="Liao H.L."/>
            <person name="Branco S."/>
            <person name="Kuo A."/>
            <person name="LaButti K."/>
            <person name="Lipzen A."/>
            <person name="Andreopoulos W."/>
            <person name="Pangilinan J."/>
            <person name="Riley R."/>
            <person name="Hundley H."/>
            <person name="Na H."/>
            <person name="Barry K."/>
            <person name="Grigoriev I.V."/>
            <person name="Stajich J.E."/>
            <person name="Kennedy P.G."/>
        </authorList>
    </citation>
    <scope>NUCLEOTIDE SEQUENCE</scope>
    <source>
        <strain evidence="1">FC423</strain>
    </source>
</reference>
<accession>A0A9P7ERZ6</accession>
<dbReference type="AlphaFoldDB" id="A0A9P7ERZ6"/>
<dbReference type="GeneID" id="64704972"/>
<protein>
    <submittedName>
        <fullName evidence="1">Uncharacterized protein</fullName>
    </submittedName>
</protein>
<sequence length="274" mass="30832">MACNITDETLTLADEDDEDDELPRRLITTIGILIFIGAEQSHYECSELWQARRRYLIHSDLLPNPRLNTPWQALYSGQNSHAFITTMGVDVPTFHEILSHGFATLWDIIPIPCNNISITAAPHTYRCSLDAAGALDLILHWLNSTMQDVSLMQIFALIPTTVSRYLHFSLTILLHALRNIPEACIWWPSDDEFQVLNGLVVTHHPLLMGAFGTLDGLNLPVQTSQDQDIKNTTYNWWLHSHFVILVIAFSADGMLLSKPSTESLVLIATTMQAQ</sequence>
<keyword evidence="2" id="KW-1185">Reference proteome</keyword>